<gene>
    <name evidence="3" type="ORF">RVH17_17115</name>
</gene>
<feature type="signal peptide" evidence="1">
    <location>
        <begin position="1"/>
        <end position="22"/>
    </location>
</feature>
<evidence type="ECO:0000313" key="3">
    <source>
        <dbReference type="EMBL" id="MDU0261804.1"/>
    </source>
</evidence>
<dbReference type="Pfam" id="PF08522">
    <property type="entry name" value="BT_3987-like_N"/>
    <property type="match status" value="3"/>
</dbReference>
<protein>
    <submittedName>
        <fullName evidence="3">DUF1735 domain-containing protein</fullName>
    </submittedName>
</protein>
<reference evidence="3" key="1">
    <citation type="submission" date="2023-10" db="EMBL/GenBank/DDBJ databases">
        <title>Genome Sequence of the Bacteria from From Gut Wall in Crohn's Disease.</title>
        <authorList>
            <person name="Rodriguez-Palacios A."/>
        </authorList>
    </citation>
    <scope>NUCLEOTIDE SEQUENCE</scope>
    <source>
        <strain evidence="3">CavFT-hAR58</strain>
    </source>
</reference>
<feature type="domain" description="F5/8 type C" evidence="2">
    <location>
        <begin position="446"/>
        <end position="594"/>
    </location>
</feature>
<comment type="caution">
    <text evidence="3">The sequence shown here is derived from an EMBL/GenBank/DDBJ whole genome shotgun (WGS) entry which is preliminary data.</text>
</comment>
<accession>A0AAE4LQD5</accession>
<feature type="domain" description="F5/8 type C" evidence="2">
    <location>
        <begin position="168"/>
        <end position="312"/>
    </location>
</feature>
<dbReference type="PROSITE" id="PS51257">
    <property type="entry name" value="PROKAR_LIPOPROTEIN"/>
    <property type="match status" value="1"/>
</dbReference>
<dbReference type="RefSeq" id="WP_278507194.1">
    <property type="nucleotide sequence ID" value="NZ_CAKMWW010000002.1"/>
</dbReference>
<keyword evidence="1" id="KW-0732">Signal</keyword>
<organism evidence="3 4">
    <name type="scientific">Alistipes finegoldii</name>
    <dbReference type="NCBI Taxonomy" id="214856"/>
    <lineage>
        <taxon>Bacteria</taxon>
        <taxon>Pseudomonadati</taxon>
        <taxon>Bacteroidota</taxon>
        <taxon>Bacteroidia</taxon>
        <taxon>Bacteroidales</taxon>
        <taxon>Rikenellaceae</taxon>
        <taxon>Alistipes</taxon>
    </lineage>
</organism>
<name>A0AAE4LQD5_9BACT</name>
<dbReference type="PROSITE" id="PS50022">
    <property type="entry name" value="FA58C_3"/>
    <property type="match status" value="2"/>
</dbReference>
<evidence type="ECO:0000313" key="4">
    <source>
        <dbReference type="Proteomes" id="UP001181347"/>
    </source>
</evidence>
<evidence type="ECO:0000256" key="1">
    <source>
        <dbReference type="SAM" id="SignalP"/>
    </source>
</evidence>
<feature type="chain" id="PRO_5042200088" evidence="1">
    <location>
        <begin position="23"/>
        <end position="889"/>
    </location>
</feature>
<dbReference type="SUPFAM" id="SSF49785">
    <property type="entry name" value="Galactose-binding domain-like"/>
    <property type="match status" value="3"/>
</dbReference>
<dbReference type="AlphaFoldDB" id="A0AAE4LQD5"/>
<sequence length="889" mass="94957">MKNITKYILAAAAAFSSLTACQEFEDFDKTIDGTPGLVYVQTGTENLYTIRVVHKPTGSTGEFFTEFPVRCNTTRHAGVKATFVYDASLVESYNAEHKTSYAALPAEYLTLENTTLTVPENATASADSVKVTLTGNLSLLTERNYLAPLRIKAEGIDASEVMGAVYVAVATEINLIRAIESTDDMVGFTATGRSAWTADCGNYANLFDGSTSTSVDFPEQYGNVLNIDMKEPQLVTGLCLGYGSVPSVSIEYSADGETFSQAGTPVSGEYVTSGSRMYAAFYGHIEARYLRLTIGFSSSWSKTLSEIDIYKIDSEDPTVYAVTGTENLITGKITHRQTGSTSDVNASFSAYATVASTSGYTVSVAADNSLVAAYNTAHDTSYAALSAEYLQLDNSTLTIAAGAYKSEGEVTVSLKGDLTRLGDLNGYLAPLKLSSSGAGTSAGRGVVYLAVKVEQNKIRPITSVDDMVGFPAAGRTAWTADCPDYANLFDGSASTRTNFTDQNDNVVTIDMKSTHMVTGIDLNSAGISSVSFEYSTDGQTFLTAGTPASNEYATSGSDRYIAFYDYLEARYLRLTISFSSSWSKYISEFNIYEIESDEPTVYAMCGSDNVLTGAIAHTPGGSFNGLNAAFNVYCTVSSASGYSVSATADNSLIAAYNSANGTSYAALPDGHLLLENNPCAIGPNNNKSDGQIKASLTGDLTGLTNAKGYLVPLKLSAQDAVTSSGRGVVYLVIIPAEELFRKNFTVADITGALVADRSGWSITGGDYHSGSWPEVIDDSTDTFMRPWGSPIMFTITFDKEYEMTGLRITARTDNASYQNYQPNAITIEYSLNGEDYTELGTAASADGSLLKNVPSSYVALYGSQKMKYIRITASYGSNMGVGDFNIYAK</sequence>
<dbReference type="Gene3D" id="2.60.120.260">
    <property type="entry name" value="Galactose-binding domain-like"/>
    <property type="match status" value="3"/>
</dbReference>
<dbReference type="Gene3D" id="2.60.40.1740">
    <property type="entry name" value="hypothetical protein (bacova_03559)"/>
    <property type="match status" value="3"/>
</dbReference>
<dbReference type="InterPro" id="IPR000421">
    <property type="entry name" value="FA58C"/>
</dbReference>
<dbReference type="EMBL" id="JAWDES010000006">
    <property type="protein sequence ID" value="MDU0261804.1"/>
    <property type="molecule type" value="Genomic_DNA"/>
</dbReference>
<evidence type="ECO:0000259" key="2">
    <source>
        <dbReference type="PROSITE" id="PS50022"/>
    </source>
</evidence>
<proteinExistence type="predicted"/>
<dbReference type="Pfam" id="PF00754">
    <property type="entry name" value="F5_F8_type_C"/>
    <property type="match status" value="3"/>
</dbReference>
<dbReference type="InterPro" id="IPR013728">
    <property type="entry name" value="BT_3987-like_N"/>
</dbReference>
<dbReference type="InterPro" id="IPR008979">
    <property type="entry name" value="Galactose-bd-like_sf"/>
</dbReference>
<dbReference type="Proteomes" id="UP001181347">
    <property type="component" value="Unassembled WGS sequence"/>
</dbReference>